<protein>
    <submittedName>
        <fullName evidence="5">Aldo/keto reductase</fullName>
    </submittedName>
</protein>
<dbReference type="PROSITE" id="PS00198">
    <property type="entry name" value="4FE4S_FER_1"/>
    <property type="match status" value="1"/>
</dbReference>
<evidence type="ECO:0000256" key="1">
    <source>
        <dbReference type="ARBA" id="ARBA00022723"/>
    </source>
</evidence>
<dbReference type="InterPro" id="IPR017900">
    <property type="entry name" value="4Fe4S_Fe_S_CS"/>
</dbReference>
<evidence type="ECO:0000256" key="3">
    <source>
        <dbReference type="ARBA" id="ARBA00023014"/>
    </source>
</evidence>
<sequence>MKYRENPQNGDQLSLIGFGCMRFAKDEAEVEKEIRYAIEQGINYFDTAYIYPGSESTLGKVLAKGLRDKVKIATKLPPYLVKKYEDFDKLFYEELKRLQTNYIDYYLMHMLTEVSVWERLVGLGILDWIKEKKDKGEIRNIGFSYHGGKDEFIKIIDAYTWEFVMMQYNYLDENNQAGKSGLQYASSKGLPVMIMEPLRGGKLVSNLPKQVYQLMNKENADRSPAEWAFRWIYNHPEVTVVLSGMNSMEMLEENIRIASVAEANAFDTNEYQLFDQVREVLNNTIKVPCTACNYCMPCPVGVDIPTCFSCYNDREIEGKFAAIGKYIMQTSLKSTPSNASLCIQCGKCESHCPQKIEIRNELKNVKKSMEGFYYKPARFVIKKFMKL</sequence>
<proteinExistence type="predicted"/>
<dbReference type="Pfam" id="PF00248">
    <property type="entry name" value="Aldo_ket_red"/>
    <property type="match status" value="1"/>
</dbReference>
<dbReference type="InterPro" id="IPR023210">
    <property type="entry name" value="NADP_OxRdtase_dom"/>
</dbReference>
<accession>A0ABT6NBR5</accession>
<dbReference type="InterPro" id="IPR020471">
    <property type="entry name" value="AKR"/>
</dbReference>
<dbReference type="Pfam" id="PF13187">
    <property type="entry name" value="Fer4_9"/>
    <property type="match status" value="1"/>
</dbReference>
<keyword evidence="3" id="KW-0411">Iron-sulfur</keyword>
<name>A0ABT6NBR5_9FIRM</name>
<dbReference type="PROSITE" id="PS51379">
    <property type="entry name" value="4FE4S_FER_2"/>
    <property type="match status" value="1"/>
</dbReference>
<organism evidence="5 6">
    <name type="scientific">Fusibacter bizertensis</name>
    <dbReference type="NCBI Taxonomy" id="1488331"/>
    <lineage>
        <taxon>Bacteria</taxon>
        <taxon>Bacillati</taxon>
        <taxon>Bacillota</taxon>
        <taxon>Clostridia</taxon>
        <taxon>Eubacteriales</taxon>
        <taxon>Eubacteriales Family XII. Incertae Sedis</taxon>
        <taxon>Fusibacter</taxon>
    </lineage>
</organism>
<reference evidence="5 6" key="1">
    <citation type="submission" date="2023-04" db="EMBL/GenBank/DDBJ databases">
        <title>Fusibacter bizertensis strain WBS, isolated from littoral bottom sediments of the Arctic seas - biochemical and genomic analysis.</title>
        <authorList>
            <person name="Brioukhanov A.L."/>
        </authorList>
    </citation>
    <scope>NUCLEOTIDE SEQUENCE [LARGE SCALE GENOMIC DNA]</scope>
    <source>
        <strain evidence="5 6">WBS</strain>
    </source>
</reference>
<dbReference type="CDD" id="cd19096">
    <property type="entry name" value="AKR_Fe-S_oxidoreductase"/>
    <property type="match status" value="1"/>
</dbReference>
<keyword evidence="1" id="KW-0479">Metal-binding</keyword>
<dbReference type="Gene3D" id="3.20.20.100">
    <property type="entry name" value="NADP-dependent oxidoreductase domain"/>
    <property type="match status" value="1"/>
</dbReference>
<comment type="caution">
    <text evidence="5">The sequence shown here is derived from an EMBL/GenBank/DDBJ whole genome shotgun (WGS) entry which is preliminary data.</text>
</comment>
<evidence type="ECO:0000313" key="5">
    <source>
        <dbReference type="EMBL" id="MDH8677866.1"/>
    </source>
</evidence>
<keyword evidence="6" id="KW-1185">Reference proteome</keyword>
<evidence type="ECO:0000313" key="6">
    <source>
        <dbReference type="Proteomes" id="UP001158045"/>
    </source>
</evidence>
<evidence type="ECO:0000256" key="2">
    <source>
        <dbReference type="ARBA" id="ARBA00023004"/>
    </source>
</evidence>
<dbReference type="Proteomes" id="UP001158045">
    <property type="component" value="Unassembled WGS sequence"/>
</dbReference>
<dbReference type="EMBL" id="JARYZI010000003">
    <property type="protein sequence ID" value="MDH8677866.1"/>
    <property type="molecule type" value="Genomic_DNA"/>
</dbReference>
<dbReference type="InterPro" id="IPR053135">
    <property type="entry name" value="AKR2_Oxidoreductase"/>
</dbReference>
<gene>
    <name evidence="5" type="ORF">QE109_06890</name>
</gene>
<dbReference type="PRINTS" id="PR00069">
    <property type="entry name" value="ALDKETRDTASE"/>
</dbReference>
<keyword evidence="2" id="KW-0408">Iron</keyword>
<dbReference type="RefSeq" id="WP_281093690.1">
    <property type="nucleotide sequence ID" value="NZ_JARYZI010000003.1"/>
</dbReference>
<dbReference type="SUPFAM" id="SSF46548">
    <property type="entry name" value="alpha-helical ferredoxin"/>
    <property type="match status" value="1"/>
</dbReference>
<dbReference type="PANTHER" id="PTHR43312:SF2">
    <property type="entry name" value="OXIDOREDUCTASE"/>
    <property type="match status" value="1"/>
</dbReference>
<dbReference type="SUPFAM" id="SSF51430">
    <property type="entry name" value="NAD(P)-linked oxidoreductase"/>
    <property type="match status" value="1"/>
</dbReference>
<evidence type="ECO:0000259" key="4">
    <source>
        <dbReference type="PROSITE" id="PS51379"/>
    </source>
</evidence>
<dbReference type="PANTHER" id="PTHR43312">
    <property type="entry name" value="D-THREO-ALDOSE 1-DEHYDROGENASE"/>
    <property type="match status" value="1"/>
</dbReference>
<feature type="domain" description="4Fe-4S ferredoxin-type" evidence="4">
    <location>
        <begin position="333"/>
        <end position="361"/>
    </location>
</feature>
<dbReference type="InterPro" id="IPR036812">
    <property type="entry name" value="NAD(P)_OxRdtase_dom_sf"/>
</dbReference>
<dbReference type="InterPro" id="IPR017896">
    <property type="entry name" value="4Fe4S_Fe-S-bd"/>
</dbReference>